<feature type="domain" description="MGAT4 conserved region" evidence="5">
    <location>
        <begin position="112"/>
        <end position="387"/>
    </location>
</feature>
<gene>
    <name evidence="8" type="primary">MGAT4B</name>
</gene>
<sequence length="529" mass="60186">MRLRNGPFLTLLLCCLCAFLSLSWYAALGGPKGDVVDVYQREFLALRDRLHAAEQESLKRSKELNLVLDEIKRAVSEKQALREGGANRTWARLTEDLRLKPWNASQKHVLHLPTIFHHLPHLLAKESSLLPAVRVGQGRTGVSVVMGIPSVRREVHSYLTDTLHSLISELSPQEKEDSVIVVLIAETDPQYTSMVTENIKAMFHSEIHSGLLEVISPSPHFYPDFSRLRESFGDPKERVRWRTKQNLDYCFLMMYAQSKGIYYVQLEDDIVAKPNYLSTMKNFALQQPSEDWMILEFSQLGFIGKMFKSLDLSLIVEFILMFYRDKPIDWLLDHILWVKVCNPEKDAKHCDRQKANLRIRFKPSLFQHVGTHSSLAGKIQKLKDKDFGKQALRKEHVNPPAEHPHSPGSSGVSACRFFFRSGNIEHPEDKLFNTSVEVLPFDNPQSDKDTLQEGRTATLRYPRSPDGYLQIGSFYKGVAEGEVDPAFGPLEALRLSIQTDSPVWVILSEVRGWAGRLSPGLPRVCFPGP</sequence>
<evidence type="ECO:0000256" key="1">
    <source>
        <dbReference type="ARBA" id="ARBA00004922"/>
    </source>
</evidence>
<proteinExistence type="predicted"/>
<dbReference type="PANTHER" id="PTHR12062:SF1">
    <property type="entry name" value="ALPHA-1,3-MANNOSYL-GLYCOPROTEIN 4-BETA-N-ACETYLGLUCOSAMINYLTRANSFERASE B"/>
    <property type="match status" value="1"/>
</dbReference>
<dbReference type="InterPro" id="IPR057279">
    <property type="entry name" value="MGAT4"/>
</dbReference>
<organism evidence="7 8">
    <name type="scientific">Erinaceus europaeus</name>
    <name type="common">Western European hedgehog</name>
    <dbReference type="NCBI Taxonomy" id="9365"/>
    <lineage>
        <taxon>Eukaryota</taxon>
        <taxon>Metazoa</taxon>
        <taxon>Chordata</taxon>
        <taxon>Craniata</taxon>
        <taxon>Vertebrata</taxon>
        <taxon>Euteleostomi</taxon>
        <taxon>Mammalia</taxon>
        <taxon>Eutheria</taxon>
        <taxon>Laurasiatheria</taxon>
        <taxon>Eulipotyphla</taxon>
        <taxon>Erinaceidae</taxon>
        <taxon>Erinaceinae</taxon>
        <taxon>Erinaceus</taxon>
    </lineage>
</organism>
<comment type="pathway">
    <text evidence="1">Protein modification; protein glycosylation.</text>
</comment>
<protein>
    <submittedName>
        <fullName evidence="8">Alpha-1,3-mannosyl-glycoprotein 4-beta-N-acetylglucosaminyltransferase B isoform X5</fullName>
    </submittedName>
</protein>
<keyword evidence="4" id="KW-0732">Signal</keyword>
<keyword evidence="7" id="KW-1185">Reference proteome</keyword>
<keyword evidence="3" id="KW-0808">Transferase</keyword>
<reference evidence="8" key="1">
    <citation type="submission" date="2025-08" db="UniProtKB">
        <authorList>
            <consortium name="RefSeq"/>
        </authorList>
    </citation>
    <scope>IDENTIFICATION</scope>
</reference>
<evidence type="ECO:0000313" key="8">
    <source>
        <dbReference type="RefSeq" id="XP_060053319.1"/>
    </source>
</evidence>
<dbReference type="InterPro" id="IPR006759">
    <property type="entry name" value="Glyco_transf_54"/>
</dbReference>
<accession>A0ABM3XWX1</accession>
<evidence type="ECO:0000256" key="2">
    <source>
        <dbReference type="ARBA" id="ARBA00022676"/>
    </source>
</evidence>
<keyword evidence="2" id="KW-0328">Glycosyltransferase</keyword>
<dbReference type="PANTHER" id="PTHR12062">
    <property type="entry name" value="N-ACETYLGLUCOSAMINYLTRANSFERASE VI"/>
    <property type="match status" value="1"/>
</dbReference>
<evidence type="ECO:0000259" key="5">
    <source>
        <dbReference type="Pfam" id="PF04666"/>
    </source>
</evidence>
<name>A0ABM3XWX1_ERIEU</name>
<evidence type="ECO:0000313" key="7">
    <source>
        <dbReference type="Proteomes" id="UP001652624"/>
    </source>
</evidence>
<dbReference type="GeneID" id="103117114"/>
<evidence type="ECO:0000256" key="4">
    <source>
        <dbReference type="SAM" id="SignalP"/>
    </source>
</evidence>
<dbReference type="Pfam" id="PF23524">
    <property type="entry name" value="MGAT4A_C"/>
    <property type="match status" value="1"/>
</dbReference>
<feature type="chain" id="PRO_5045939363" evidence="4">
    <location>
        <begin position="30"/>
        <end position="529"/>
    </location>
</feature>
<feature type="signal peptide" evidence="4">
    <location>
        <begin position="1"/>
        <end position="29"/>
    </location>
</feature>
<dbReference type="InterPro" id="IPR056576">
    <property type="entry name" value="MGAT4_A/B/C_C"/>
</dbReference>
<evidence type="ECO:0000256" key="3">
    <source>
        <dbReference type="ARBA" id="ARBA00022679"/>
    </source>
</evidence>
<dbReference type="RefSeq" id="XP_060053319.1">
    <property type="nucleotide sequence ID" value="XM_060197336.1"/>
</dbReference>
<evidence type="ECO:0000259" key="6">
    <source>
        <dbReference type="Pfam" id="PF23524"/>
    </source>
</evidence>
<dbReference type="Pfam" id="PF04666">
    <property type="entry name" value="MGAT4_cons"/>
    <property type="match status" value="1"/>
</dbReference>
<feature type="domain" description="MGAT4 A/B/C C-terminal" evidence="6">
    <location>
        <begin position="416"/>
        <end position="509"/>
    </location>
</feature>
<dbReference type="Proteomes" id="UP001652624">
    <property type="component" value="Chromosome 9"/>
</dbReference>